<protein>
    <submittedName>
        <fullName evidence="1">Uncharacterized protein</fullName>
    </submittedName>
</protein>
<gene>
    <name evidence="1" type="ORF">BSAL_07845</name>
</gene>
<reference evidence="2" key="1">
    <citation type="submission" date="2015-09" db="EMBL/GenBank/DDBJ databases">
        <authorList>
            <consortium name="Pathogen Informatics"/>
        </authorList>
    </citation>
    <scope>NUCLEOTIDE SEQUENCE [LARGE SCALE GENOMIC DNA]</scope>
    <source>
        <strain evidence="2">Lake Konstanz</strain>
    </source>
</reference>
<name>A0A0S4J9T4_BODSA</name>
<sequence>MMQLEAPLSPTSAEYVARVATLFDTMTYKQQNDFLERCNLLRAEKNSQQQSASSATNGSPFSVGRIAGQQQHEVNRLVVSPAGTPGSPSGPSGRLRAHEALRLVHDDNTISTTRKGYKMIVVAGDVPRTEDDIRSWFQSLAQSEDTEATLDKEAFRTMYLSLDSFGVPPRVKWLEEQLGKIEGDRIAFKDFHRLVEPLVCH</sequence>
<keyword evidence="2" id="KW-1185">Reference proteome</keyword>
<proteinExistence type="predicted"/>
<organism evidence="1 2">
    <name type="scientific">Bodo saltans</name>
    <name type="common">Flagellated protozoan</name>
    <dbReference type="NCBI Taxonomy" id="75058"/>
    <lineage>
        <taxon>Eukaryota</taxon>
        <taxon>Discoba</taxon>
        <taxon>Euglenozoa</taxon>
        <taxon>Kinetoplastea</taxon>
        <taxon>Metakinetoplastina</taxon>
        <taxon>Eubodonida</taxon>
        <taxon>Bodonidae</taxon>
        <taxon>Bodo</taxon>
    </lineage>
</organism>
<evidence type="ECO:0000313" key="1">
    <source>
        <dbReference type="EMBL" id="CUG86990.1"/>
    </source>
</evidence>
<dbReference type="Proteomes" id="UP000051952">
    <property type="component" value="Unassembled WGS sequence"/>
</dbReference>
<evidence type="ECO:0000313" key="2">
    <source>
        <dbReference type="Proteomes" id="UP000051952"/>
    </source>
</evidence>
<accession>A0A0S4J9T4</accession>
<dbReference type="VEuPathDB" id="TriTrypDB:BSAL_07845"/>
<dbReference type="AlphaFoldDB" id="A0A0S4J9T4"/>
<dbReference type="EMBL" id="CYKH01001421">
    <property type="protein sequence ID" value="CUG86990.1"/>
    <property type="molecule type" value="Genomic_DNA"/>
</dbReference>